<protein>
    <submittedName>
        <fullName evidence="2">Uncharacterized protein</fullName>
    </submittedName>
</protein>
<evidence type="ECO:0000256" key="1">
    <source>
        <dbReference type="SAM" id="MobiDB-lite"/>
    </source>
</evidence>
<evidence type="ECO:0000313" key="2">
    <source>
        <dbReference type="EMBL" id="KAJ5404040.1"/>
    </source>
</evidence>
<dbReference type="EMBL" id="JAPZBU010000005">
    <property type="protein sequence ID" value="KAJ5404040.1"/>
    <property type="molecule type" value="Genomic_DNA"/>
</dbReference>
<sequence length="231" mass="25411">MGDSAQDLLLQISSDTPVLVVISNGIEPPHLPPGELLHTEATIPEIFFKSLKEATDLIITSLAQPEFCLVVLPISMLHPSAIGRLMHSLIGFLKHRYSVHLKVITYTQRSSLCRVLLLILAPTAIDHRWLGKGATALSVPELLPGLDDDAGPPVTRLARNKGFASPSLEIFEERDRPLVDAASPPLIMQIAGEMIHCATLRRCSSKKRHRSSSPPQLDSRSKRSKRSIENE</sequence>
<evidence type="ECO:0000313" key="3">
    <source>
        <dbReference type="Proteomes" id="UP001147747"/>
    </source>
</evidence>
<name>A0A9W9W5X2_9EURO</name>
<reference evidence="2" key="2">
    <citation type="journal article" date="2023" name="IMA Fungus">
        <title>Comparative genomic study of the Penicillium genus elucidates a diverse pangenome and 15 lateral gene transfer events.</title>
        <authorList>
            <person name="Petersen C."/>
            <person name="Sorensen T."/>
            <person name="Nielsen M.R."/>
            <person name="Sondergaard T.E."/>
            <person name="Sorensen J.L."/>
            <person name="Fitzpatrick D.A."/>
            <person name="Frisvad J.C."/>
            <person name="Nielsen K.L."/>
        </authorList>
    </citation>
    <scope>NUCLEOTIDE SEQUENCE</scope>
    <source>
        <strain evidence="2">IBT 29677</strain>
    </source>
</reference>
<gene>
    <name evidence="2" type="ORF">N7509_003911</name>
</gene>
<feature type="region of interest" description="Disordered" evidence="1">
    <location>
        <begin position="203"/>
        <end position="231"/>
    </location>
</feature>
<dbReference type="RefSeq" id="XP_056491282.1">
    <property type="nucleotide sequence ID" value="XM_056628548.1"/>
</dbReference>
<keyword evidence="3" id="KW-1185">Reference proteome</keyword>
<dbReference type="AlphaFoldDB" id="A0A9W9W5X2"/>
<dbReference type="GeneID" id="81367528"/>
<accession>A0A9W9W5X2</accession>
<comment type="caution">
    <text evidence="2">The sequence shown here is derived from an EMBL/GenBank/DDBJ whole genome shotgun (WGS) entry which is preliminary data.</text>
</comment>
<dbReference type="OrthoDB" id="4371084at2759"/>
<organism evidence="2 3">
    <name type="scientific">Penicillium cosmopolitanum</name>
    <dbReference type="NCBI Taxonomy" id="1131564"/>
    <lineage>
        <taxon>Eukaryota</taxon>
        <taxon>Fungi</taxon>
        <taxon>Dikarya</taxon>
        <taxon>Ascomycota</taxon>
        <taxon>Pezizomycotina</taxon>
        <taxon>Eurotiomycetes</taxon>
        <taxon>Eurotiomycetidae</taxon>
        <taxon>Eurotiales</taxon>
        <taxon>Aspergillaceae</taxon>
        <taxon>Penicillium</taxon>
    </lineage>
</organism>
<dbReference type="Proteomes" id="UP001147747">
    <property type="component" value="Unassembled WGS sequence"/>
</dbReference>
<proteinExistence type="predicted"/>
<reference evidence="2" key="1">
    <citation type="submission" date="2022-12" db="EMBL/GenBank/DDBJ databases">
        <authorList>
            <person name="Petersen C."/>
        </authorList>
    </citation>
    <scope>NUCLEOTIDE SEQUENCE</scope>
    <source>
        <strain evidence="2">IBT 29677</strain>
    </source>
</reference>